<dbReference type="EMBL" id="JBHLWQ010000184">
    <property type="protein sequence ID" value="MFC0202354.1"/>
    <property type="molecule type" value="Genomic_DNA"/>
</dbReference>
<dbReference type="Proteomes" id="UP001589795">
    <property type="component" value="Unassembled WGS sequence"/>
</dbReference>
<proteinExistence type="predicted"/>
<feature type="region of interest" description="Disordered" evidence="1">
    <location>
        <begin position="1"/>
        <end position="21"/>
    </location>
</feature>
<accession>A0ABV6CNP7</accession>
<name>A0ABV6CNP7_9RHOB</name>
<evidence type="ECO:0000313" key="2">
    <source>
        <dbReference type="EMBL" id="MFC0202354.1"/>
    </source>
</evidence>
<dbReference type="InterPro" id="IPR010412">
    <property type="entry name" value="DUF1007"/>
</dbReference>
<organism evidence="2 3">
    <name type="scientific">Paracoccus rhizosphaerae</name>
    <dbReference type="NCBI Taxonomy" id="1133347"/>
    <lineage>
        <taxon>Bacteria</taxon>
        <taxon>Pseudomonadati</taxon>
        <taxon>Pseudomonadota</taxon>
        <taxon>Alphaproteobacteria</taxon>
        <taxon>Rhodobacterales</taxon>
        <taxon>Paracoccaceae</taxon>
        <taxon>Paracoccus</taxon>
    </lineage>
</organism>
<dbReference type="RefSeq" id="WP_378927240.1">
    <property type="nucleotide sequence ID" value="NZ_JAOTBE010000019.1"/>
</dbReference>
<feature type="compositionally biased region" description="Low complexity" evidence="1">
    <location>
        <begin position="1"/>
        <end position="19"/>
    </location>
</feature>
<protein>
    <submittedName>
        <fullName evidence="2">DUF1007 family protein</fullName>
    </submittedName>
</protein>
<sequence>MTAHPASAATSTSPSTARAGLPIPIVRPPTLHLVAALRLLSRAEWDQLSAARSAVKAHRHGPGPCPCGDWPLLLSLFPMAACANPHVFVDAALSLDYDAADLSQVTVEWQYDDFYSLLINEDLDIDPGGNGILTPRRGARPQRFRCCLGARLRWQPVSTVGRRPCRVGTAA</sequence>
<comment type="caution">
    <text evidence="2">The sequence shown here is derived from an EMBL/GenBank/DDBJ whole genome shotgun (WGS) entry which is preliminary data.</text>
</comment>
<evidence type="ECO:0000313" key="3">
    <source>
        <dbReference type="Proteomes" id="UP001589795"/>
    </source>
</evidence>
<evidence type="ECO:0000256" key="1">
    <source>
        <dbReference type="SAM" id="MobiDB-lite"/>
    </source>
</evidence>
<gene>
    <name evidence="2" type="ORF">ACFFIZ_19105</name>
</gene>
<keyword evidence="3" id="KW-1185">Reference proteome</keyword>
<dbReference type="Pfam" id="PF06226">
    <property type="entry name" value="DUF1007"/>
    <property type="match status" value="1"/>
</dbReference>
<reference evidence="2 3" key="1">
    <citation type="submission" date="2024-09" db="EMBL/GenBank/DDBJ databases">
        <authorList>
            <person name="Sun Q."/>
            <person name="Mori K."/>
        </authorList>
    </citation>
    <scope>NUCLEOTIDE SEQUENCE [LARGE SCALE GENOMIC DNA]</scope>
    <source>
        <strain evidence="2 3">CCM 7904</strain>
    </source>
</reference>